<feature type="domain" description="Transglutaminase-like" evidence="2">
    <location>
        <begin position="307"/>
        <end position="379"/>
    </location>
</feature>
<evidence type="ECO:0000259" key="3">
    <source>
        <dbReference type="Pfam" id="PF12969"/>
    </source>
</evidence>
<dbReference type="Pfam" id="PF12969">
    <property type="entry name" value="DUF3857"/>
    <property type="match status" value="1"/>
</dbReference>
<feature type="chain" id="PRO_5020702472" evidence="1">
    <location>
        <begin position="22"/>
        <end position="649"/>
    </location>
</feature>
<dbReference type="AlphaFoldDB" id="A0A4R2GI83"/>
<evidence type="ECO:0000256" key="1">
    <source>
        <dbReference type="SAM" id="SignalP"/>
    </source>
</evidence>
<reference evidence="4 5" key="1">
    <citation type="submission" date="2019-03" db="EMBL/GenBank/DDBJ databases">
        <title>Genomic Encyclopedia of Type Strains, Phase IV (KMG-IV): sequencing the most valuable type-strain genomes for metagenomic binning, comparative biology and taxonomic classification.</title>
        <authorList>
            <person name="Goeker M."/>
        </authorList>
    </citation>
    <scope>NUCLEOTIDE SEQUENCE [LARGE SCALE GENOMIC DNA]</scope>
    <source>
        <strain evidence="4 5">DSM 24179</strain>
    </source>
</reference>
<proteinExistence type="predicted"/>
<protein>
    <submittedName>
        <fullName evidence="4">Transglutaminase superfamily protein</fullName>
    </submittedName>
</protein>
<dbReference type="Gene3D" id="3.10.620.30">
    <property type="match status" value="1"/>
</dbReference>
<feature type="signal peptide" evidence="1">
    <location>
        <begin position="1"/>
        <end position="21"/>
    </location>
</feature>
<keyword evidence="5" id="KW-1185">Reference proteome</keyword>
<dbReference type="Pfam" id="PF01841">
    <property type="entry name" value="Transglut_core"/>
    <property type="match status" value="1"/>
</dbReference>
<name>A0A4R2GI83_9BACT</name>
<dbReference type="InterPro" id="IPR038765">
    <property type="entry name" value="Papain-like_cys_pep_sf"/>
</dbReference>
<organism evidence="4 5">
    <name type="scientific">Natronoflexus pectinivorans</name>
    <dbReference type="NCBI Taxonomy" id="682526"/>
    <lineage>
        <taxon>Bacteria</taxon>
        <taxon>Pseudomonadati</taxon>
        <taxon>Bacteroidota</taxon>
        <taxon>Bacteroidia</taxon>
        <taxon>Marinilabiliales</taxon>
        <taxon>Marinilabiliaceae</taxon>
        <taxon>Natronoflexus</taxon>
    </lineage>
</organism>
<evidence type="ECO:0000313" key="4">
    <source>
        <dbReference type="EMBL" id="TCO07993.1"/>
    </source>
</evidence>
<keyword evidence="1" id="KW-0732">Signal</keyword>
<dbReference type="Proteomes" id="UP000295221">
    <property type="component" value="Unassembled WGS sequence"/>
</dbReference>
<dbReference type="Gene3D" id="2.60.120.1130">
    <property type="match status" value="1"/>
</dbReference>
<dbReference type="RefSeq" id="WP_132433886.1">
    <property type="nucleotide sequence ID" value="NZ_SLWK01000006.1"/>
</dbReference>
<gene>
    <name evidence="4" type="ORF">EV194_106135</name>
</gene>
<sequence>MKLFLLFLFLYSCLASDILSAGAPGAYGSITIADFNTVSENEDADAVVLFDIGKSIFVQTQNGFEVEFERVTRIHILSEAGVKWANVQIPYYQGGSANERVSEISGNTYNLTNNLINRSSIDDSNIFDEQINEYWGQRKFALQDVRVGSIIEYKYIVRTPNVFRLKDWEFQWRIPVEYSEYELRVVPFYEYQYILQGANSFHSSRSRVDRRFKRNFSGIEYNDMVHNFVMKDLRPFNDEEFISSINDYIIKINFQLSKIIYPSGRIEQIVTTWPDMINDLSKHPDFGRYVNRSRRDASRILDVKSISEKPEKERFEYVMNQVKQHFRWNNFHGKFATKTPRNLIRDGHGSCADINLFAVGALRAVGIEADPVIISTRDHGLVYYDYPFSHFFNYVIISANVDGEKILSDATSRMVPNNRIPLKCINFKGLKINTDKEEWVDLTFEKPSEKALVFNMSLSESGLSVDASKTATEFDAVYYRTNYGDDKNNLLNQLKNSQFEIDESSIEVENQWEVDQPWKLRFSFLAKTDDLQDRVMISPFVGYVMNDNPLKQNQRTYPIDKVYSAKRTFQSTLKIPEGYDIEVLPDNLNFSNDIFEISYNINRNGDDLIVSFSYWFKHAIYPARDYGRLKAYYSEIVKKGNENIVLKRI</sequence>
<evidence type="ECO:0000313" key="5">
    <source>
        <dbReference type="Proteomes" id="UP000295221"/>
    </source>
</evidence>
<dbReference type="OrthoDB" id="98874at2"/>
<comment type="caution">
    <text evidence="4">The sequence shown here is derived from an EMBL/GenBank/DDBJ whole genome shotgun (WGS) entry which is preliminary data.</text>
</comment>
<feature type="domain" description="DUF3857" evidence="3">
    <location>
        <begin position="67"/>
        <end position="197"/>
    </location>
</feature>
<accession>A0A4R2GI83</accession>
<dbReference type="Gene3D" id="2.60.40.3140">
    <property type="match status" value="1"/>
</dbReference>
<dbReference type="InterPro" id="IPR024618">
    <property type="entry name" value="DUF3857"/>
</dbReference>
<dbReference type="InterPro" id="IPR002931">
    <property type="entry name" value="Transglutaminase-like"/>
</dbReference>
<dbReference type="EMBL" id="SLWK01000006">
    <property type="protein sequence ID" value="TCO07993.1"/>
    <property type="molecule type" value="Genomic_DNA"/>
</dbReference>
<dbReference type="SUPFAM" id="SSF54001">
    <property type="entry name" value="Cysteine proteinases"/>
    <property type="match status" value="1"/>
</dbReference>
<evidence type="ECO:0000259" key="2">
    <source>
        <dbReference type="Pfam" id="PF01841"/>
    </source>
</evidence>